<evidence type="ECO:0000256" key="6">
    <source>
        <dbReference type="ARBA" id="ARBA00022737"/>
    </source>
</evidence>
<reference evidence="17" key="1">
    <citation type="submission" date="2014-03" db="EMBL/GenBank/DDBJ databases">
        <authorList>
            <person name="Aksoy S."/>
            <person name="Warren W."/>
            <person name="Wilson R.K."/>
        </authorList>
    </citation>
    <scope>NUCLEOTIDE SEQUENCE [LARGE SCALE GENOMIC DNA]</scope>
    <source>
        <strain evidence="17">IAEA</strain>
    </source>
</reference>
<evidence type="ECO:0000256" key="14">
    <source>
        <dbReference type="SAM" id="Phobius"/>
    </source>
</evidence>
<organism evidence="16 17">
    <name type="scientific">Glossina pallidipes</name>
    <name type="common">Tsetse fly</name>
    <dbReference type="NCBI Taxonomy" id="7398"/>
    <lineage>
        <taxon>Eukaryota</taxon>
        <taxon>Metazoa</taxon>
        <taxon>Ecdysozoa</taxon>
        <taxon>Arthropoda</taxon>
        <taxon>Hexapoda</taxon>
        <taxon>Insecta</taxon>
        <taxon>Pterygota</taxon>
        <taxon>Neoptera</taxon>
        <taxon>Endopterygota</taxon>
        <taxon>Diptera</taxon>
        <taxon>Brachycera</taxon>
        <taxon>Muscomorpha</taxon>
        <taxon>Hippoboscoidea</taxon>
        <taxon>Glossinidae</taxon>
        <taxon>Glossina</taxon>
    </lineage>
</organism>
<evidence type="ECO:0000256" key="10">
    <source>
        <dbReference type="ARBA" id="ARBA00023136"/>
    </source>
</evidence>
<evidence type="ECO:0000256" key="5">
    <source>
        <dbReference type="ARBA" id="ARBA00022729"/>
    </source>
</evidence>
<dbReference type="PANTHER" id="PTHR24026:SF96">
    <property type="entry name" value="CADHERIN-86C"/>
    <property type="match status" value="1"/>
</dbReference>
<dbReference type="EnsemblMetazoa" id="GPAI023584-RA">
    <property type="protein sequence ID" value="GPAI023584-PA"/>
    <property type="gene ID" value="GPAI023584"/>
</dbReference>
<dbReference type="FunFam" id="2.60.40.60:FF:000098">
    <property type="entry name" value="cadherin-23 isoform X1"/>
    <property type="match status" value="1"/>
</dbReference>
<accession>A0A1A9ZSG5</accession>
<dbReference type="FunFam" id="2.60.40.60:FF:000295">
    <property type="entry name" value="Cadherin 86C, isoform E"/>
    <property type="match status" value="1"/>
</dbReference>
<evidence type="ECO:0000256" key="2">
    <source>
        <dbReference type="ARBA" id="ARBA00022475"/>
    </source>
</evidence>
<evidence type="ECO:0000313" key="16">
    <source>
        <dbReference type="EnsemblMetazoa" id="GPAI023584-PA"/>
    </source>
</evidence>
<dbReference type="SMART" id="SM00112">
    <property type="entry name" value="CA"/>
    <property type="match status" value="3"/>
</dbReference>
<dbReference type="CDD" id="cd11304">
    <property type="entry name" value="Cadherin_repeat"/>
    <property type="match status" value="3"/>
</dbReference>
<keyword evidence="8" id="KW-0130">Cell adhesion</keyword>
<keyword evidence="17" id="KW-1185">Reference proteome</keyword>
<keyword evidence="4" id="KW-0479">Metal-binding</keyword>
<keyword evidence="7 13" id="KW-0106">Calcium</keyword>
<evidence type="ECO:0000313" key="17">
    <source>
        <dbReference type="Proteomes" id="UP000092445"/>
    </source>
</evidence>
<evidence type="ECO:0000256" key="11">
    <source>
        <dbReference type="ARBA" id="ARBA00023180"/>
    </source>
</evidence>
<keyword evidence="6" id="KW-0677">Repeat</keyword>
<evidence type="ECO:0000256" key="12">
    <source>
        <dbReference type="ARBA" id="ARBA00059331"/>
    </source>
</evidence>
<evidence type="ECO:0000256" key="9">
    <source>
        <dbReference type="ARBA" id="ARBA00022989"/>
    </source>
</evidence>
<evidence type="ECO:0000256" key="4">
    <source>
        <dbReference type="ARBA" id="ARBA00022723"/>
    </source>
</evidence>
<feature type="domain" description="Cadherin" evidence="15">
    <location>
        <begin position="174"/>
        <end position="281"/>
    </location>
</feature>
<dbReference type="GO" id="GO:0005509">
    <property type="term" value="F:calcium ion binding"/>
    <property type="evidence" value="ECO:0007669"/>
    <property type="project" value="UniProtKB-UniRule"/>
</dbReference>
<feature type="transmembrane region" description="Helical" evidence="14">
    <location>
        <begin position="512"/>
        <end position="533"/>
    </location>
</feature>
<evidence type="ECO:0000256" key="3">
    <source>
        <dbReference type="ARBA" id="ARBA00022692"/>
    </source>
</evidence>
<dbReference type="Proteomes" id="UP000092445">
    <property type="component" value="Unassembled WGS sequence"/>
</dbReference>
<dbReference type="GO" id="GO:0005886">
    <property type="term" value="C:plasma membrane"/>
    <property type="evidence" value="ECO:0007669"/>
    <property type="project" value="UniProtKB-SubCell"/>
</dbReference>
<evidence type="ECO:0000256" key="7">
    <source>
        <dbReference type="ARBA" id="ARBA00022837"/>
    </source>
</evidence>
<keyword evidence="10 14" id="KW-0472">Membrane</keyword>
<evidence type="ECO:0000256" key="8">
    <source>
        <dbReference type="ARBA" id="ARBA00022889"/>
    </source>
</evidence>
<keyword evidence="3 14" id="KW-0812">Transmembrane</keyword>
<keyword evidence="2" id="KW-1003">Cell membrane</keyword>
<dbReference type="InterPro" id="IPR015919">
    <property type="entry name" value="Cadherin-like_sf"/>
</dbReference>
<dbReference type="InterPro" id="IPR002126">
    <property type="entry name" value="Cadherin-like_dom"/>
</dbReference>
<dbReference type="AlphaFoldDB" id="A0A1A9ZSG5"/>
<protein>
    <recommendedName>
        <fullName evidence="15">Cadherin domain-containing protein</fullName>
    </recommendedName>
</protein>
<dbReference type="SUPFAM" id="SSF49313">
    <property type="entry name" value="Cadherin-like"/>
    <property type="match status" value="3"/>
</dbReference>
<dbReference type="PROSITE" id="PS50268">
    <property type="entry name" value="CADHERIN_2"/>
    <property type="match status" value="3"/>
</dbReference>
<dbReference type="PROSITE" id="PS00232">
    <property type="entry name" value="CADHERIN_1"/>
    <property type="match status" value="1"/>
</dbReference>
<dbReference type="Gene3D" id="2.60.40.60">
    <property type="entry name" value="Cadherins"/>
    <property type="match status" value="3"/>
</dbReference>
<dbReference type="VEuPathDB" id="VectorBase:GPAI023584"/>
<proteinExistence type="predicted"/>
<dbReference type="InterPro" id="IPR020894">
    <property type="entry name" value="Cadherin_CS"/>
</dbReference>
<sequence length="587" mass="65064">MRPLEDIAAITHVGDPVLLTVIAEEVKVGRDEPPAMASTVQLAFFLPERTNSPPYFENDHYVSRVDENAPQGTALTFVDPYVPRVYDDDTGKNGVFSLTLLNNNGTFEISPNVAERSASFLIRVRDNILLDYEERHSVEFQILAQELGPATNLSATVNVTVYINDVNDNPPIFSQPVYTVELPENMTMGTKVVQVHADDVDTGLGGRVRYTAILGYLNTSLNLNAETGLITVSTDNHGFDREVMPEYHLYVEARDNDGSGNRAQVPLVIKLIDVNDEVPTFEKDLYEFILAADLKSFTTAAVIHAVDKDATAPNNEVRYEIINGNYDNNFALDKITGELTVREKVNFRTKKQISQARRRKRQSPPINEPSMFILTARAYDLGVPVLSSTTTIRIYPPESRTRAVTFLVPGLNPDKSKTEETLSTITGGKVLIHEIRSLKPDELGAHNIPPSNNPDIKDRSVVTATVLYDSASVVDISQIQERLSQHNSSFAIMSGRESLSETDTLYKAENKLLFWLLILLATIVALTILILLLCCICSCCPLYGATRCDPAAALKNVNSNSLEYSPGTPQRIINNQTYVVYVLPLKI</sequence>
<name>A0A1A9ZSG5_GLOPL</name>
<evidence type="ECO:0000259" key="15">
    <source>
        <dbReference type="PROSITE" id="PS50268"/>
    </source>
</evidence>
<evidence type="ECO:0000256" key="1">
    <source>
        <dbReference type="ARBA" id="ARBA00004251"/>
    </source>
</evidence>
<dbReference type="FunFam" id="2.60.40.60:FF:000289">
    <property type="entry name" value="cadherin-86C isoform X2"/>
    <property type="match status" value="1"/>
</dbReference>
<dbReference type="Pfam" id="PF00028">
    <property type="entry name" value="Cadherin"/>
    <property type="match status" value="3"/>
</dbReference>
<feature type="domain" description="Cadherin" evidence="15">
    <location>
        <begin position="57"/>
        <end position="173"/>
    </location>
</feature>
<evidence type="ECO:0000256" key="13">
    <source>
        <dbReference type="PROSITE-ProRule" id="PRU00043"/>
    </source>
</evidence>
<keyword evidence="11" id="KW-0325">Glycoprotein</keyword>
<dbReference type="STRING" id="7398.A0A1A9ZSG5"/>
<comment type="subcellular location">
    <subcellularLocation>
        <location evidence="1">Cell membrane</location>
        <topology evidence="1">Single-pass type I membrane protein</topology>
    </subcellularLocation>
</comment>
<dbReference type="GO" id="GO:0007156">
    <property type="term" value="P:homophilic cell adhesion via plasma membrane adhesion molecules"/>
    <property type="evidence" value="ECO:0007669"/>
    <property type="project" value="InterPro"/>
</dbReference>
<reference evidence="16" key="2">
    <citation type="submission" date="2020-05" db="UniProtKB">
        <authorList>
            <consortium name="EnsemblMetazoa"/>
        </authorList>
    </citation>
    <scope>IDENTIFICATION</scope>
    <source>
        <strain evidence="16">IAEA</strain>
    </source>
</reference>
<keyword evidence="5" id="KW-0732">Signal</keyword>
<keyword evidence="9 14" id="KW-1133">Transmembrane helix</keyword>
<comment type="function">
    <text evidence="12">Cadherins are calcium-dependent cell adhesion proteins. They preferentially interact with themselves in a homophilic manner in connecting cells.</text>
</comment>
<dbReference type="PANTHER" id="PTHR24026">
    <property type="entry name" value="FAT ATYPICAL CADHERIN-RELATED"/>
    <property type="match status" value="1"/>
</dbReference>
<feature type="domain" description="Cadherin" evidence="15">
    <location>
        <begin position="282"/>
        <end position="411"/>
    </location>
</feature>
<dbReference type="PRINTS" id="PR00205">
    <property type="entry name" value="CADHERIN"/>
</dbReference>